<reference evidence="3" key="1">
    <citation type="submission" date="2017-02" db="UniProtKB">
        <authorList>
            <consortium name="WormBaseParasite"/>
        </authorList>
    </citation>
    <scope>IDENTIFICATION</scope>
</reference>
<dbReference type="Proteomes" id="UP000274131">
    <property type="component" value="Unassembled WGS sequence"/>
</dbReference>
<dbReference type="AlphaFoldDB" id="A0A0N4VRF3"/>
<name>A0A0N4VRF3_ENTVE</name>
<evidence type="ECO:0000313" key="1">
    <source>
        <dbReference type="EMBL" id="VDD97998.1"/>
    </source>
</evidence>
<gene>
    <name evidence="1" type="ORF">EVEC_LOCUS12749</name>
</gene>
<keyword evidence="2" id="KW-1185">Reference proteome</keyword>
<sequence>MPAVDILFTVRPSRLEENRTLESLVCESEVRGEMTCRATACQDYLFCVVYGCIFVDNVTCVTELLGGIDVFVAYRQKDLYKALL</sequence>
<reference evidence="1 2" key="2">
    <citation type="submission" date="2018-10" db="EMBL/GenBank/DDBJ databases">
        <authorList>
            <consortium name="Pathogen Informatics"/>
        </authorList>
    </citation>
    <scope>NUCLEOTIDE SEQUENCE [LARGE SCALE GENOMIC DNA]</scope>
</reference>
<dbReference type="WBParaSite" id="EVEC_0001362101-mRNA-1">
    <property type="protein sequence ID" value="EVEC_0001362101-mRNA-1"/>
    <property type="gene ID" value="EVEC_0001362101"/>
</dbReference>
<accession>A0A0N4VRF3</accession>
<protein>
    <submittedName>
        <fullName evidence="3">Phlebovirus_G2 domain-containing protein</fullName>
    </submittedName>
</protein>
<proteinExistence type="predicted"/>
<organism evidence="3">
    <name type="scientific">Enterobius vermicularis</name>
    <name type="common">Human pinworm</name>
    <dbReference type="NCBI Taxonomy" id="51028"/>
    <lineage>
        <taxon>Eukaryota</taxon>
        <taxon>Metazoa</taxon>
        <taxon>Ecdysozoa</taxon>
        <taxon>Nematoda</taxon>
        <taxon>Chromadorea</taxon>
        <taxon>Rhabditida</taxon>
        <taxon>Spirurina</taxon>
        <taxon>Oxyuridomorpha</taxon>
        <taxon>Oxyuroidea</taxon>
        <taxon>Oxyuridae</taxon>
        <taxon>Enterobius</taxon>
    </lineage>
</organism>
<evidence type="ECO:0000313" key="3">
    <source>
        <dbReference type="WBParaSite" id="EVEC_0001362101-mRNA-1"/>
    </source>
</evidence>
<dbReference type="EMBL" id="UXUI01016587">
    <property type="protein sequence ID" value="VDD97998.1"/>
    <property type="molecule type" value="Genomic_DNA"/>
</dbReference>
<evidence type="ECO:0000313" key="2">
    <source>
        <dbReference type="Proteomes" id="UP000274131"/>
    </source>
</evidence>